<accession>A0A8J5R509</accession>
<dbReference type="PANTHER" id="PTHR23138:SF87">
    <property type="entry name" value="E3 SUMO-PROTEIN LIGASE RANBP2"/>
    <property type="match status" value="1"/>
</dbReference>
<dbReference type="Pfam" id="PF00638">
    <property type="entry name" value="Ran_BP1"/>
    <property type="match status" value="4"/>
</dbReference>
<dbReference type="InterPro" id="IPR045256">
    <property type="entry name" value="RanBP1_RanBD"/>
</dbReference>
<dbReference type="SMART" id="SM00160">
    <property type="entry name" value="RanBD"/>
    <property type="match status" value="4"/>
</dbReference>
<dbReference type="FunFam" id="1.25.40.10:FF:000582">
    <property type="entry name" value="E3 SUMO-protein ligase RanBP2"/>
    <property type="match status" value="1"/>
</dbReference>
<protein>
    <recommendedName>
        <fullName evidence="13">E3 SUMO-protein ligase RanBP2</fullName>
    </recommendedName>
</protein>
<keyword evidence="3" id="KW-0862">Zinc</keyword>
<dbReference type="OrthoDB" id="2357150at2759"/>
<feature type="compositionally biased region" description="Acidic residues" evidence="7">
    <location>
        <begin position="2376"/>
        <end position="2386"/>
    </location>
</feature>
<dbReference type="SMART" id="SM00547">
    <property type="entry name" value="ZnF_RBZ"/>
    <property type="match status" value="2"/>
</dbReference>
<dbReference type="InterPro" id="IPR000156">
    <property type="entry name" value="Ran_bind_dom"/>
</dbReference>
<feature type="compositionally biased region" description="Acidic residues" evidence="7">
    <location>
        <begin position="2534"/>
        <end position="2551"/>
    </location>
</feature>
<feature type="region of interest" description="Disordered" evidence="7">
    <location>
        <begin position="2520"/>
        <end position="2553"/>
    </location>
</feature>
<dbReference type="PROSITE" id="PS50196">
    <property type="entry name" value="RANBD1"/>
    <property type="match status" value="4"/>
</dbReference>
<feature type="region of interest" description="Disordered" evidence="7">
    <location>
        <begin position="1376"/>
        <end position="1395"/>
    </location>
</feature>
<feature type="domain" description="RanBP2-type" evidence="9">
    <location>
        <begin position="1610"/>
        <end position="1639"/>
    </location>
</feature>
<organism evidence="11 12">
    <name type="scientific">Cotesia typhae</name>
    <dbReference type="NCBI Taxonomy" id="2053667"/>
    <lineage>
        <taxon>Eukaryota</taxon>
        <taxon>Metazoa</taxon>
        <taxon>Ecdysozoa</taxon>
        <taxon>Arthropoda</taxon>
        <taxon>Hexapoda</taxon>
        <taxon>Insecta</taxon>
        <taxon>Pterygota</taxon>
        <taxon>Neoptera</taxon>
        <taxon>Endopterygota</taxon>
        <taxon>Hymenoptera</taxon>
        <taxon>Apocrita</taxon>
        <taxon>Ichneumonoidea</taxon>
        <taxon>Braconidae</taxon>
        <taxon>Microgastrinae</taxon>
        <taxon>Cotesia</taxon>
    </lineage>
</organism>
<gene>
    <name evidence="11" type="ORF">G9C98_000338</name>
</gene>
<dbReference type="InterPro" id="IPR019734">
    <property type="entry name" value="TPR_rpt"/>
</dbReference>
<feature type="compositionally biased region" description="Basic and acidic residues" evidence="7">
    <location>
        <begin position="2361"/>
        <end position="2375"/>
    </location>
</feature>
<dbReference type="PROSITE" id="PS50199">
    <property type="entry name" value="ZF_RANBP2_2"/>
    <property type="match status" value="2"/>
</dbReference>
<keyword evidence="5" id="KW-0802">TPR repeat</keyword>
<feature type="repeat" description="TPR" evidence="5">
    <location>
        <begin position="60"/>
        <end position="93"/>
    </location>
</feature>
<feature type="domain" description="WH1" evidence="10">
    <location>
        <begin position="1451"/>
        <end position="1569"/>
    </location>
</feature>
<feature type="compositionally biased region" description="Basic and acidic residues" evidence="7">
    <location>
        <begin position="2520"/>
        <end position="2533"/>
    </location>
</feature>
<keyword evidence="12" id="KW-1185">Reference proteome</keyword>
<dbReference type="GO" id="GO:0006913">
    <property type="term" value="P:nucleocytoplasmic transport"/>
    <property type="evidence" value="ECO:0007669"/>
    <property type="project" value="InterPro"/>
</dbReference>
<name>A0A8J5R509_9HYME</name>
<evidence type="ECO:0000256" key="7">
    <source>
        <dbReference type="SAM" id="MobiDB-lite"/>
    </source>
</evidence>
<feature type="coiled-coil region" evidence="6">
    <location>
        <begin position="876"/>
        <end position="903"/>
    </location>
</feature>
<feature type="domain" description="RanBD1" evidence="8">
    <location>
        <begin position="1427"/>
        <end position="1571"/>
    </location>
</feature>
<reference evidence="11" key="2">
    <citation type="submission" date="2021-04" db="EMBL/GenBank/DDBJ databases">
        <title>Genome-wide patterns of bracovirus chromosomal integration into multiple host tissues during parasitism.</title>
        <authorList>
            <person name="Chebbi M.A.C."/>
        </authorList>
    </citation>
    <scope>NUCLEOTIDE SEQUENCE</scope>
    <source>
        <tissue evidence="11">Whole body</tissue>
    </source>
</reference>
<evidence type="ECO:0000256" key="1">
    <source>
        <dbReference type="ARBA" id="ARBA00022723"/>
    </source>
</evidence>
<comment type="caution">
    <text evidence="11">The sequence shown here is derived from an EMBL/GenBank/DDBJ whole genome shotgun (WGS) entry which is preliminary data.</text>
</comment>
<evidence type="ECO:0000313" key="11">
    <source>
        <dbReference type="EMBL" id="KAG8038783.1"/>
    </source>
</evidence>
<dbReference type="CDD" id="cd13179">
    <property type="entry name" value="RanBD_RanBP1"/>
    <property type="match status" value="1"/>
</dbReference>
<dbReference type="GO" id="GO:0005643">
    <property type="term" value="C:nuclear pore"/>
    <property type="evidence" value="ECO:0007669"/>
    <property type="project" value="TreeGrafter"/>
</dbReference>
<evidence type="ECO:0000313" key="12">
    <source>
        <dbReference type="Proteomes" id="UP000729913"/>
    </source>
</evidence>
<dbReference type="InterPro" id="IPR001876">
    <property type="entry name" value="Znf_RanBP2"/>
</dbReference>
<evidence type="ECO:0000256" key="3">
    <source>
        <dbReference type="ARBA" id="ARBA00022833"/>
    </source>
</evidence>
<dbReference type="GO" id="GO:0005737">
    <property type="term" value="C:cytoplasm"/>
    <property type="evidence" value="ECO:0007669"/>
    <property type="project" value="TreeGrafter"/>
</dbReference>
<keyword evidence="2 4" id="KW-0863">Zinc-finger</keyword>
<dbReference type="GO" id="GO:0005096">
    <property type="term" value="F:GTPase activator activity"/>
    <property type="evidence" value="ECO:0007669"/>
    <property type="project" value="TreeGrafter"/>
</dbReference>
<dbReference type="CDD" id="cd00835">
    <property type="entry name" value="RanBD_family"/>
    <property type="match status" value="1"/>
</dbReference>
<keyword evidence="1" id="KW-0479">Metal-binding</keyword>
<evidence type="ECO:0000259" key="8">
    <source>
        <dbReference type="PROSITE" id="PS50196"/>
    </source>
</evidence>
<evidence type="ECO:0000256" key="4">
    <source>
        <dbReference type="PROSITE-ProRule" id="PRU00322"/>
    </source>
</evidence>
<dbReference type="InterPro" id="IPR045255">
    <property type="entry name" value="RanBP1-like"/>
</dbReference>
<dbReference type="PROSITE" id="PS50005">
    <property type="entry name" value="TPR"/>
    <property type="match status" value="1"/>
</dbReference>
<dbReference type="EMBL" id="JAAOIC020000041">
    <property type="protein sequence ID" value="KAG8038783.1"/>
    <property type="molecule type" value="Genomic_DNA"/>
</dbReference>
<dbReference type="PROSITE" id="PS01358">
    <property type="entry name" value="ZF_RANBP2_1"/>
    <property type="match status" value="2"/>
</dbReference>
<proteinExistence type="predicted"/>
<sequence length="2676" mass="299967">MFRTKTSVDRHVQELFRKITDEKERSLRCYNIAKLYYQVGDFESARRYVSNYLELKVESAGAHKLLAQIYEALGQKEPALSQYQLSLELDARQDDLILKVCELLIDVDISLDINRIKYWVDRAGEKFPHHQLVFQLKEKMLSSDRSGIDDDLEGLIISELSTRPSDVMLRVKLLKHYIAKNRIDDAYRHAVEAEGNYIYRDNLQWYETLVDVLSIYRETSKFNQSFWINYVASWERFAALSCKEGDKAKTIPEATQIILNFDSALHEVKHQTHQSSSFIDQMFHHMWGQLHYHLACLLLRKAKREQKNWIETARLSSPLLLSAFHTSPIDLTGSWAANLKGSSKTLASLWRKEGCYRCSQAAHVLQDYARDNSKKLMDKIEEFMNNSWRENIYRKIFNKTNEIFSSYFIKNSGQNPPLRLLSSNELKQYDEESKEVYPDSLHHHVWLGIVNKPRLKSNEDLGPYPNEYSHVFPNLQLSVYNLSQASPDSLGVLDIEAFLNATILCSLKIVEEQQKNGLLSPERMPTLPADLTNSLCSSAQEKWWMYTYKIYRRSEILGCDIGEIRQEVQRGLEVIRCIGSHGLHPNILVQLARIFQYRCKLLKDKDSNDLPFIQARCELYWSAAVPLLERLLNNQQIRMINTRIFYYQGKEMNNLELSNSLEEGRLLVACKYIRDKNYEQASDILQSLKCPEASFHQGEIYKKLADELIESLPKESITSSIRSQYNIMLTKARNCFYLTLDRLRSPGINPNHPLNAELGSRLASIEDELWKNDAKNDGDNNSDESYSSAHSITEQLANSTINHSVITPRCNHRTPKLSSTPRQYPNTELDITRSRIQMEARPSPERLDAQIRQLLYTKDNILHSVMDQQKTLLESNKALTESNRQLQSIVEELRKEMAEFRLEAKQKPKTRTASANQFEDDLYNYEEDYSDINYSVQAAVTHPTPPAQPAQFNQVNQHTPTSLPIQPNVYQPRYPYSPFNQLNYYSGLPYSDPNLPQFFPPRYPLGLYPPDRNLVPKVPDMIQQGMIQPNLFNPNLMLNQFNDSTIVPVTPQQIPVPPLAMDLPNTVLLAPKEAAPIKNVPVNKEPPVNVTITSSDIVPTSAPVVQPTLSIVIPPQHRKVTSQAPSTAHNYQILMPTGAKVPTSSNLSSIFSNSVFNSSNNDKINERNTSVVSTGSHNSSIEAVEVEHDPIPDFQPIIPLPAEVKVTTGEEDEQTLFCARAKLFRFIEKEWKERGVGNVKLLQNKEGKVRLLMRREQVLKICANHLLSPDMELKAMPNNDKAWTWAANDYADEQVRLEKLCIKFKLVEEAQLFKEEFDKAKQSVLVSLPKIKESNSGNKNNLSKEIANYSPADGNKSIMVGGFSFSSAPIIQSTPVSDNKLKKQEETSKPSPFAGFSFSKSESAAPSGFNFNKTLSTDVKAGANISSNKPALRKPQNSVTATTSSKITGVINEDNEAVLFNKNVSLMRSSGESGQWKDRGTGSLMLLLNDKSRKLRILMRKSDTQKLCINQIITSNFVVMNLSGASNVICWASTESNKSGKFETYAVSFKNAAEAEEFSDKIHRLVKLMANSNEIPGKNISKTGKIVEIIETTSGSKMAVKPLSEMFKPAVGSWECTSCYTRNNAGVTHCVACTAPLEPVPAAITQKPVSSAQTSVNSNSQSFGGLFKPHPDTWECKMCYIRNSKSDSYCVACDNPVDPSIPVKPKSNDLGVVSSSTVPVQTFTFGIPKGMTATTGQSASLFTDMLKNQKESSPTTGFSFGFNQPAKEGLSGFSFKASATDASAESKPLDFSEFGQKSEKDFGFGSKKLEPPAANTFAFGSPGKSFDFQFSKSPVKSPGAGDVSEDEVAESEDVYFTPVIPLPDKIDVKTGEEDEEILYCHRAKLFRYDAKTKEWKERGLGDLKILKHDKNKKTRFVMRREQTLKLCLNHFVTEDLEICKKDDKTWMWHAADYSDREIEYAQFACRFKTPEIAGEFKEAADLAISNLGADADNEIESSGQKSAANEIQVVYERKVTEEEKNAALKLQLPENFYAYKQKEDCQGCRGCKEDVPLFESDKAESEADKSAATPLNVKLAPSKLSPSPLKAISAPTTTSMVFGGTFSFGGAPSAPSFGATPIFGGNTNDKDKKTSFSFGSFSESSAEKLPNLFGGKTICSASTVNFGKSQAFNKTFGESQSPGWTFGSTVSAGNSIFGGASGKPEAAPSFSTFGTNSVGAKPEQSSIFGSIANDSSALSFGSLAKSVTSTPAAQTTPTTTTSSVFGLGFSTPSTTPSAVFGSSIFGGKVFELANMTFGSTNNDAKVSEAPKVDGSNAFLNTDNIATFSSLASKADQPVGFKTDPNFSFAGAGQSLFGAKPSPPNKVEKTVKKDEDKENKDEQEEENDGQEYDPHYEPIIPLPDAIQVWTGEEDEEKLFSHRAKLYRYEAETKEWKERGVGDMKLLHHVEKGTYRLLLRREQIHKIVCNFSISPELEFQPLTTSDRSLMWVGMNFIEGELVLEQLAVKFKNPQITKEFKEAVESAQKNLRERPPRNNEDANEYQEYHDEEDEDDDEHSTMFERDARLFYLDEADWQPMADGFIKMFYDSDLYGARIIFETASGELICNCVITIETEMQVDKNECIWTAIDDAFEPSVQRTLKAQFSNEDSAEEMFMNFQDGQVYARQADITNDVGDYSSGR</sequence>
<reference evidence="11" key="1">
    <citation type="submission" date="2020-03" db="EMBL/GenBank/DDBJ databases">
        <authorList>
            <person name="Chebbi M.A."/>
            <person name="Drezen J.M."/>
        </authorList>
    </citation>
    <scope>NUCLEOTIDE SEQUENCE</scope>
    <source>
        <tissue evidence="11">Whole body</tissue>
    </source>
</reference>
<evidence type="ECO:0000256" key="5">
    <source>
        <dbReference type="PROSITE-ProRule" id="PRU00339"/>
    </source>
</evidence>
<feature type="compositionally biased region" description="Polar residues" evidence="7">
    <location>
        <begin position="816"/>
        <end position="825"/>
    </location>
</feature>
<evidence type="ECO:0000256" key="6">
    <source>
        <dbReference type="SAM" id="Coils"/>
    </source>
</evidence>
<evidence type="ECO:0000259" key="9">
    <source>
        <dbReference type="PROSITE" id="PS50199"/>
    </source>
</evidence>
<evidence type="ECO:0000256" key="2">
    <source>
        <dbReference type="ARBA" id="ARBA00022771"/>
    </source>
</evidence>
<feature type="region of interest" description="Disordered" evidence="7">
    <location>
        <begin position="803"/>
        <end position="825"/>
    </location>
</feature>
<feature type="region of interest" description="Disordered" evidence="7">
    <location>
        <begin position="2347"/>
        <end position="2392"/>
    </location>
</feature>
<evidence type="ECO:0008006" key="13">
    <source>
        <dbReference type="Google" id="ProtNLM"/>
    </source>
</evidence>
<feature type="domain" description="RanBD1" evidence="8">
    <location>
        <begin position="2390"/>
        <end position="2526"/>
    </location>
</feature>
<dbReference type="SMART" id="SM00028">
    <property type="entry name" value="TPR"/>
    <property type="match status" value="2"/>
</dbReference>
<dbReference type="PANTHER" id="PTHR23138">
    <property type="entry name" value="RAN BINDING PROTEIN"/>
    <property type="match status" value="1"/>
</dbReference>
<dbReference type="Pfam" id="PF00641">
    <property type="entry name" value="Zn_ribbon_RanBP"/>
    <property type="match status" value="2"/>
</dbReference>
<dbReference type="GO" id="GO:0008270">
    <property type="term" value="F:zinc ion binding"/>
    <property type="evidence" value="ECO:0007669"/>
    <property type="project" value="UniProtKB-KW"/>
</dbReference>
<feature type="compositionally biased region" description="Basic and acidic residues" evidence="7">
    <location>
        <begin position="1379"/>
        <end position="1388"/>
    </location>
</feature>
<dbReference type="Proteomes" id="UP000729913">
    <property type="component" value="Unassembled WGS sequence"/>
</dbReference>
<dbReference type="FunFam" id="2.30.29.30:FF:000018">
    <property type="entry name" value="E3 SUMO-protein ligase RanBP2"/>
    <property type="match status" value="3"/>
</dbReference>
<feature type="domain" description="RanBD1" evidence="8">
    <location>
        <begin position="1855"/>
        <end position="1989"/>
    </location>
</feature>
<feature type="domain" description="RanBD1" evidence="8">
    <location>
        <begin position="1193"/>
        <end position="1326"/>
    </location>
</feature>
<dbReference type="PROSITE" id="PS50229">
    <property type="entry name" value="WH1"/>
    <property type="match status" value="1"/>
</dbReference>
<dbReference type="InterPro" id="IPR000697">
    <property type="entry name" value="WH1/EVH1_dom"/>
</dbReference>
<keyword evidence="6" id="KW-0175">Coiled coil</keyword>
<feature type="domain" description="RanBP2-type" evidence="9">
    <location>
        <begin position="1670"/>
        <end position="1699"/>
    </location>
</feature>
<evidence type="ECO:0000259" key="10">
    <source>
        <dbReference type="PROSITE" id="PS50229"/>
    </source>
</evidence>